<accession>A0ABN9BMB3</accession>
<organism evidence="1 2">
    <name type="scientific">Staurois parvus</name>
    <dbReference type="NCBI Taxonomy" id="386267"/>
    <lineage>
        <taxon>Eukaryota</taxon>
        <taxon>Metazoa</taxon>
        <taxon>Chordata</taxon>
        <taxon>Craniata</taxon>
        <taxon>Vertebrata</taxon>
        <taxon>Euteleostomi</taxon>
        <taxon>Amphibia</taxon>
        <taxon>Batrachia</taxon>
        <taxon>Anura</taxon>
        <taxon>Neobatrachia</taxon>
        <taxon>Ranoidea</taxon>
        <taxon>Ranidae</taxon>
        <taxon>Staurois</taxon>
    </lineage>
</organism>
<evidence type="ECO:0000313" key="2">
    <source>
        <dbReference type="Proteomes" id="UP001162483"/>
    </source>
</evidence>
<proteinExistence type="predicted"/>
<keyword evidence="2" id="KW-1185">Reference proteome</keyword>
<name>A0ABN9BMB3_9NEOB</name>
<comment type="caution">
    <text evidence="1">The sequence shown here is derived from an EMBL/GenBank/DDBJ whole genome shotgun (WGS) entry which is preliminary data.</text>
</comment>
<reference evidence="1" key="1">
    <citation type="submission" date="2023-05" db="EMBL/GenBank/DDBJ databases">
        <authorList>
            <person name="Stuckert A."/>
        </authorList>
    </citation>
    <scope>NUCLEOTIDE SEQUENCE</scope>
</reference>
<dbReference type="EMBL" id="CATNWA010004771">
    <property type="protein sequence ID" value="CAI9548640.1"/>
    <property type="molecule type" value="Genomic_DNA"/>
</dbReference>
<protein>
    <submittedName>
        <fullName evidence="1">Uncharacterized protein</fullName>
    </submittedName>
</protein>
<sequence length="58" mass="6656">MRPCGPRFVHAREPIHLNGLLCPMTCREEVPALLLKTQPAQEPQFPVRSRIPVRAAYY</sequence>
<gene>
    <name evidence="1" type="ORF">SPARVUS_LOCUS3188056</name>
</gene>
<dbReference type="Proteomes" id="UP001162483">
    <property type="component" value="Unassembled WGS sequence"/>
</dbReference>
<evidence type="ECO:0000313" key="1">
    <source>
        <dbReference type="EMBL" id="CAI9548640.1"/>
    </source>
</evidence>